<dbReference type="Pfam" id="PF24570">
    <property type="entry name" value="BACK_BPM_SPOP"/>
    <property type="match status" value="1"/>
</dbReference>
<reference evidence="4 5" key="1">
    <citation type="journal article" date="2019" name="Nat. Plants">
        <title>Genome sequencing of Musa balbisiana reveals subgenome evolution and function divergence in polyploid bananas.</title>
        <authorList>
            <person name="Yao X."/>
        </authorList>
    </citation>
    <scope>NUCLEOTIDE SEQUENCE [LARGE SCALE GENOMIC DNA]</scope>
    <source>
        <strain evidence="5">cv. DH-PKW</strain>
        <tissue evidence="4">Leaves</tissue>
    </source>
</reference>
<comment type="similarity">
    <text evidence="1">Belongs to the Tdpoz family.</text>
</comment>
<dbReference type="GO" id="GO:0016567">
    <property type="term" value="P:protein ubiquitination"/>
    <property type="evidence" value="ECO:0007669"/>
    <property type="project" value="InterPro"/>
</dbReference>
<dbReference type="Proteomes" id="UP000317650">
    <property type="component" value="Chromosome 10"/>
</dbReference>
<dbReference type="EMBL" id="PYDT01000008">
    <property type="protein sequence ID" value="THU52507.1"/>
    <property type="molecule type" value="Genomic_DNA"/>
</dbReference>
<comment type="caution">
    <text evidence="4">The sequence shown here is derived from an EMBL/GenBank/DDBJ whole genome shotgun (WGS) entry which is preliminary data.</text>
</comment>
<dbReference type="PANTHER" id="PTHR26379:SF293">
    <property type="entry name" value="BTB_POZ AND MATH DOMAIN-CONTAINING PROTEIN 3"/>
    <property type="match status" value="1"/>
</dbReference>
<evidence type="ECO:0000259" key="3">
    <source>
        <dbReference type="Pfam" id="PF24570"/>
    </source>
</evidence>
<evidence type="ECO:0000313" key="5">
    <source>
        <dbReference type="Proteomes" id="UP000317650"/>
    </source>
</evidence>
<accession>A0A4S8IUN3</accession>
<gene>
    <name evidence="4" type="ORF">C4D60_Mb10t04690</name>
</gene>
<dbReference type="PANTHER" id="PTHR26379">
    <property type="entry name" value="BTB/POZ AND MATH DOMAIN-CONTAINING PROTEIN 1"/>
    <property type="match status" value="1"/>
</dbReference>
<protein>
    <recommendedName>
        <fullName evidence="3">BPM/SPOP BACK domain-containing protein</fullName>
    </recommendedName>
</protein>
<dbReference type="STRING" id="52838.A0A4S8IUN3"/>
<evidence type="ECO:0000313" key="4">
    <source>
        <dbReference type="EMBL" id="THU52507.1"/>
    </source>
</evidence>
<evidence type="ECO:0000256" key="2">
    <source>
        <dbReference type="SAM" id="MobiDB-lite"/>
    </source>
</evidence>
<name>A0A4S8IUN3_MUSBA</name>
<dbReference type="InterPro" id="IPR056423">
    <property type="entry name" value="BACK_BPM_SPOP"/>
</dbReference>
<feature type="region of interest" description="Disordered" evidence="2">
    <location>
        <begin position="83"/>
        <end position="105"/>
    </location>
</feature>
<keyword evidence="5" id="KW-1185">Reference proteome</keyword>
<dbReference type="Gene3D" id="1.25.40.420">
    <property type="match status" value="1"/>
</dbReference>
<sequence>MVWNICEAKLSEGITADTVAITLALAEQHQCVQLKNVCLKFMASRQNLGAVMKTEGFNFLEAMCPSILAEVLETVDVVDVDSDHRNSSSTMGIHSTDNQHRNWRR</sequence>
<evidence type="ECO:0000256" key="1">
    <source>
        <dbReference type="ARBA" id="ARBA00010846"/>
    </source>
</evidence>
<proteinExistence type="inferred from homology"/>
<organism evidence="4 5">
    <name type="scientific">Musa balbisiana</name>
    <name type="common">Banana</name>
    <dbReference type="NCBI Taxonomy" id="52838"/>
    <lineage>
        <taxon>Eukaryota</taxon>
        <taxon>Viridiplantae</taxon>
        <taxon>Streptophyta</taxon>
        <taxon>Embryophyta</taxon>
        <taxon>Tracheophyta</taxon>
        <taxon>Spermatophyta</taxon>
        <taxon>Magnoliopsida</taxon>
        <taxon>Liliopsida</taxon>
        <taxon>Zingiberales</taxon>
        <taxon>Musaceae</taxon>
        <taxon>Musa</taxon>
    </lineage>
</organism>
<dbReference type="InterPro" id="IPR045005">
    <property type="entry name" value="BPM1-6"/>
</dbReference>
<feature type="domain" description="BPM/SPOP BACK" evidence="3">
    <location>
        <begin position="18"/>
        <end position="72"/>
    </location>
</feature>
<dbReference type="AlphaFoldDB" id="A0A4S8IUN3"/>